<dbReference type="Proteomes" id="UP000267128">
    <property type="component" value="Unassembled WGS sequence"/>
</dbReference>
<dbReference type="RefSeq" id="WP_123227890.1">
    <property type="nucleotide sequence ID" value="NZ_RJSE01000007.1"/>
</dbReference>
<keyword evidence="1" id="KW-0472">Membrane</keyword>
<organism evidence="2 3">
    <name type="scientific">Nocardioides marmoriginsengisoli</name>
    <dbReference type="NCBI Taxonomy" id="661483"/>
    <lineage>
        <taxon>Bacteria</taxon>
        <taxon>Bacillati</taxon>
        <taxon>Actinomycetota</taxon>
        <taxon>Actinomycetes</taxon>
        <taxon>Propionibacteriales</taxon>
        <taxon>Nocardioidaceae</taxon>
        <taxon>Nocardioides</taxon>
    </lineage>
</organism>
<keyword evidence="1" id="KW-1133">Transmembrane helix</keyword>
<protein>
    <recommendedName>
        <fullName evidence="4">DUF4386 domain-containing protein</fullName>
    </recommendedName>
</protein>
<dbReference type="EMBL" id="RJSE01000007">
    <property type="protein sequence ID" value="RNL62594.1"/>
    <property type="molecule type" value="Genomic_DNA"/>
</dbReference>
<feature type="transmembrane region" description="Helical" evidence="1">
    <location>
        <begin position="200"/>
        <end position="221"/>
    </location>
</feature>
<accession>A0A3N0CGK9</accession>
<feature type="transmembrane region" description="Helical" evidence="1">
    <location>
        <begin position="64"/>
        <end position="88"/>
    </location>
</feature>
<feature type="transmembrane region" description="Helical" evidence="1">
    <location>
        <begin position="20"/>
        <end position="44"/>
    </location>
</feature>
<evidence type="ECO:0000313" key="2">
    <source>
        <dbReference type="EMBL" id="RNL62594.1"/>
    </source>
</evidence>
<dbReference type="OrthoDB" id="668928at2"/>
<keyword evidence="3" id="KW-1185">Reference proteome</keyword>
<feature type="transmembrane region" description="Helical" evidence="1">
    <location>
        <begin position="175"/>
        <end position="194"/>
    </location>
</feature>
<feature type="transmembrane region" description="Helical" evidence="1">
    <location>
        <begin position="144"/>
        <end position="168"/>
    </location>
</feature>
<evidence type="ECO:0008006" key="4">
    <source>
        <dbReference type="Google" id="ProtNLM"/>
    </source>
</evidence>
<keyword evidence="1" id="KW-0812">Transmembrane</keyword>
<sequence>MSTDNQSRRIAQGGPPLAPVAIAAVALFMASLVVPTIIAGGDVYPSPFGSGQAALDYFADHRSSVQLMALLQFAAAIPFAVFAATVSVRLNRLGVRAPGATIALAGGVLAAGSMLLSAMLTWAVGRPETLEHAELVRLLHDLAFISGGPGVVVPGGLLVAGIAVPGLLAGLLPRWFALAGLVLAGIAMISILAVRFSDLAFLLPIARFPGFLWLIASAVLLPQHRAAANRTAGEVA</sequence>
<dbReference type="AlphaFoldDB" id="A0A3N0CGK9"/>
<name>A0A3N0CGK9_9ACTN</name>
<proteinExistence type="predicted"/>
<reference evidence="2 3" key="1">
    <citation type="submission" date="2018-11" db="EMBL/GenBank/DDBJ databases">
        <authorList>
            <person name="Li F."/>
        </authorList>
    </citation>
    <scope>NUCLEOTIDE SEQUENCE [LARGE SCALE GENOMIC DNA]</scope>
    <source>
        <strain evidence="2 3">Gsoil 097</strain>
    </source>
</reference>
<feature type="transmembrane region" description="Helical" evidence="1">
    <location>
        <begin position="100"/>
        <end position="124"/>
    </location>
</feature>
<evidence type="ECO:0000313" key="3">
    <source>
        <dbReference type="Proteomes" id="UP000267128"/>
    </source>
</evidence>
<comment type="caution">
    <text evidence="2">The sequence shown here is derived from an EMBL/GenBank/DDBJ whole genome shotgun (WGS) entry which is preliminary data.</text>
</comment>
<evidence type="ECO:0000256" key="1">
    <source>
        <dbReference type="SAM" id="Phobius"/>
    </source>
</evidence>
<gene>
    <name evidence="2" type="ORF">EFK50_12590</name>
</gene>